<dbReference type="AlphaFoldDB" id="A0A9D4PC21"/>
<keyword evidence="3" id="KW-1185">Reference proteome</keyword>
<evidence type="ECO:0000313" key="3">
    <source>
        <dbReference type="Proteomes" id="UP000821837"/>
    </source>
</evidence>
<gene>
    <name evidence="2" type="ORF">HPB52_000495</name>
</gene>
<dbReference type="Proteomes" id="UP000821837">
    <property type="component" value="Unassembled WGS sequence"/>
</dbReference>
<organism evidence="2 3">
    <name type="scientific">Rhipicephalus sanguineus</name>
    <name type="common">Brown dog tick</name>
    <name type="synonym">Ixodes sanguineus</name>
    <dbReference type="NCBI Taxonomy" id="34632"/>
    <lineage>
        <taxon>Eukaryota</taxon>
        <taxon>Metazoa</taxon>
        <taxon>Ecdysozoa</taxon>
        <taxon>Arthropoda</taxon>
        <taxon>Chelicerata</taxon>
        <taxon>Arachnida</taxon>
        <taxon>Acari</taxon>
        <taxon>Parasitiformes</taxon>
        <taxon>Ixodida</taxon>
        <taxon>Ixodoidea</taxon>
        <taxon>Ixodidae</taxon>
        <taxon>Rhipicephalinae</taxon>
        <taxon>Rhipicephalus</taxon>
        <taxon>Rhipicephalus</taxon>
    </lineage>
</organism>
<reference evidence="2" key="1">
    <citation type="journal article" date="2020" name="Cell">
        <title>Large-Scale Comparative Analyses of Tick Genomes Elucidate Their Genetic Diversity and Vector Capacities.</title>
        <authorList>
            <consortium name="Tick Genome and Microbiome Consortium (TIGMIC)"/>
            <person name="Jia N."/>
            <person name="Wang J."/>
            <person name="Shi W."/>
            <person name="Du L."/>
            <person name="Sun Y."/>
            <person name="Zhan W."/>
            <person name="Jiang J.F."/>
            <person name="Wang Q."/>
            <person name="Zhang B."/>
            <person name="Ji P."/>
            <person name="Bell-Sakyi L."/>
            <person name="Cui X.M."/>
            <person name="Yuan T.T."/>
            <person name="Jiang B.G."/>
            <person name="Yang W.F."/>
            <person name="Lam T.T."/>
            <person name="Chang Q.C."/>
            <person name="Ding S.J."/>
            <person name="Wang X.J."/>
            <person name="Zhu J.G."/>
            <person name="Ruan X.D."/>
            <person name="Zhao L."/>
            <person name="Wei J.T."/>
            <person name="Ye R.Z."/>
            <person name="Que T.C."/>
            <person name="Du C.H."/>
            <person name="Zhou Y.H."/>
            <person name="Cheng J.X."/>
            <person name="Dai P.F."/>
            <person name="Guo W.B."/>
            <person name="Han X.H."/>
            <person name="Huang E.J."/>
            <person name="Li L.F."/>
            <person name="Wei W."/>
            <person name="Gao Y.C."/>
            <person name="Liu J.Z."/>
            <person name="Shao H.Z."/>
            <person name="Wang X."/>
            <person name="Wang C.C."/>
            <person name="Yang T.C."/>
            <person name="Huo Q.B."/>
            <person name="Li W."/>
            <person name="Chen H.Y."/>
            <person name="Chen S.E."/>
            <person name="Zhou L.G."/>
            <person name="Ni X.B."/>
            <person name="Tian J.H."/>
            <person name="Sheng Y."/>
            <person name="Liu T."/>
            <person name="Pan Y.S."/>
            <person name="Xia L.Y."/>
            <person name="Li J."/>
            <person name="Zhao F."/>
            <person name="Cao W.C."/>
        </authorList>
    </citation>
    <scope>NUCLEOTIDE SEQUENCE</scope>
    <source>
        <strain evidence="2">Rsan-2018</strain>
    </source>
</reference>
<feature type="compositionally biased region" description="Polar residues" evidence="1">
    <location>
        <begin position="235"/>
        <end position="245"/>
    </location>
</feature>
<comment type="caution">
    <text evidence="2">The sequence shown here is derived from an EMBL/GenBank/DDBJ whole genome shotgun (WGS) entry which is preliminary data.</text>
</comment>
<accession>A0A9D4PC21</accession>
<evidence type="ECO:0000313" key="2">
    <source>
        <dbReference type="EMBL" id="KAH7934798.1"/>
    </source>
</evidence>
<feature type="compositionally biased region" description="Basic and acidic residues" evidence="1">
    <location>
        <begin position="214"/>
        <end position="224"/>
    </location>
</feature>
<feature type="region of interest" description="Disordered" evidence="1">
    <location>
        <begin position="200"/>
        <end position="286"/>
    </location>
</feature>
<reference evidence="2" key="2">
    <citation type="submission" date="2021-09" db="EMBL/GenBank/DDBJ databases">
        <authorList>
            <person name="Jia N."/>
            <person name="Wang J."/>
            <person name="Shi W."/>
            <person name="Du L."/>
            <person name="Sun Y."/>
            <person name="Zhan W."/>
            <person name="Jiang J."/>
            <person name="Wang Q."/>
            <person name="Zhang B."/>
            <person name="Ji P."/>
            <person name="Sakyi L.B."/>
            <person name="Cui X."/>
            <person name="Yuan T."/>
            <person name="Jiang B."/>
            <person name="Yang W."/>
            <person name="Lam T.T.-Y."/>
            <person name="Chang Q."/>
            <person name="Ding S."/>
            <person name="Wang X."/>
            <person name="Zhu J."/>
            <person name="Ruan X."/>
            <person name="Zhao L."/>
            <person name="Wei J."/>
            <person name="Que T."/>
            <person name="Du C."/>
            <person name="Cheng J."/>
            <person name="Dai P."/>
            <person name="Han X."/>
            <person name="Huang E."/>
            <person name="Gao Y."/>
            <person name="Liu J."/>
            <person name="Shao H."/>
            <person name="Ye R."/>
            <person name="Li L."/>
            <person name="Wei W."/>
            <person name="Wang X."/>
            <person name="Wang C."/>
            <person name="Huo Q."/>
            <person name="Li W."/>
            <person name="Guo W."/>
            <person name="Chen H."/>
            <person name="Chen S."/>
            <person name="Zhou L."/>
            <person name="Zhou L."/>
            <person name="Ni X."/>
            <person name="Tian J."/>
            <person name="Zhou Y."/>
            <person name="Sheng Y."/>
            <person name="Liu T."/>
            <person name="Pan Y."/>
            <person name="Xia L."/>
            <person name="Li J."/>
            <person name="Zhao F."/>
            <person name="Cao W."/>
        </authorList>
    </citation>
    <scope>NUCLEOTIDE SEQUENCE</scope>
    <source>
        <strain evidence="2">Rsan-2018</strain>
        <tissue evidence="2">Larvae</tissue>
    </source>
</reference>
<sequence>MLSRLCPPVKPFAPGYPRAWFVQLDATLAVNGVTAQPLLHDILFCALSAELLHVSAASPSSAQPYYDLCAVVLARYGETYRLLPGTGSDARGSSARRRCCCHPPVLHEVRFFGALGRRSSWLARQPPVVPARAVSRHVSNLSFHAGYLAARPEIWHGHHLVHHSPLARGGFAVDDIRARPSIDLKALLFLPAATSTFLDVSRSSSSCPSQLRPNVRDAATKTESPEDDMPVSPKAAQQANVTPPTTAAVHHPDLCTGPHVPSTVDASPSAGASSEPAETTGFLRSA</sequence>
<proteinExistence type="predicted"/>
<evidence type="ECO:0000256" key="1">
    <source>
        <dbReference type="SAM" id="MobiDB-lite"/>
    </source>
</evidence>
<feature type="compositionally biased region" description="Low complexity" evidence="1">
    <location>
        <begin position="266"/>
        <end position="278"/>
    </location>
</feature>
<dbReference type="EMBL" id="JABSTV010001255">
    <property type="protein sequence ID" value="KAH7934798.1"/>
    <property type="molecule type" value="Genomic_DNA"/>
</dbReference>
<protein>
    <submittedName>
        <fullName evidence="2">Uncharacterized protein</fullName>
    </submittedName>
</protein>
<name>A0A9D4PC21_RHISA</name>